<proteinExistence type="predicted"/>
<gene>
    <name evidence="2" type="ORF">DY000_02041053</name>
</gene>
<evidence type="ECO:0000256" key="1">
    <source>
        <dbReference type="SAM" id="MobiDB-lite"/>
    </source>
</evidence>
<dbReference type="Proteomes" id="UP000266723">
    <property type="component" value="Unassembled WGS sequence"/>
</dbReference>
<reference evidence="2 3" key="1">
    <citation type="journal article" date="2020" name="BMC Genomics">
        <title>Intraspecific diversification of the crop wild relative Brassica cretica Lam. using demographic model selection.</title>
        <authorList>
            <person name="Kioukis A."/>
            <person name="Michalopoulou V.A."/>
            <person name="Briers L."/>
            <person name="Pirintsos S."/>
            <person name="Studholme D.J."/>
            <person name="Pavlidis P."/>
            <person name="Sarris P.F."/>
        </authorList>
    </citation>
    <scope>NUCLEOTIDE SEQUENCE [LARGE SCALE GENOMIC DNA]</scope>
    <source>
        <strain evidence="3">cv. PFS-1207/04</strain>
    </source>
</reference>
<comment type="caution">
    <text evidence="2">The sequence shown here is derived from an EMBL/GenBank/DDBJ whole genome shotgun (WGS) entry which is preliminary data.</text>
</comment>
<dbReference type="EMBL" id="QGKV02001507">
    <property type="protein sequence ID" value="KAF3527870.1"/>
    <property type="molecule type" value="Genomic_DNA"/>
</dbReference>
<evidence type="ECO:0000313" key="3">
    <source>
        <dbReference type="Proteomes" id="UP000266723"/>
    </source>
</evidence>
<organism evidence="2 3">
    <name type="scientific">Brassica cretica</name>
    <name type="common">Mustard</name>
    <dbReference type="NCBI Taxonomy" id="69181"/>
    <lineage>
        <taxon>Eukaryota</taxon>
        <taxon>Viridiplantae</taxon>
        <taxon>Streptophyta</taxon>
        <taxon>Embryophyta</taxon>
        <taxon>Tracheophyta</taxon>
        <taxon>Spermatophyta</taxon>
        <taxon>Magnoliopsida</taxon>
        <taxon>eudicotyledons</taxon>
        <taxon>Gunneridae</taxon>
        <taxon>Pentapetalae</taxon>
        <taxon>rosids</taxon>
        <taxon>malvids</taxon>
        <taxon>Brassicales</taxon>
        <taxon>Brassicaceae</taxon>
        <taxon>Brassiceae</taxon>
        <taxon>Brassica</taxon>
    </lineage>
</organism>
<evidence type="ECO:0000313" key="2">
    <source>
        <dbReference type="EMBL" id="KAF3527870.1"/>
    </source>
</evidence>
<name>A0ABQ7B6X9_BRACR</name>
<keyword evidence="3" id="KW-1185">Reference proteome</keyword>
<protein>
    <submittedName>
        <fullName evidence="2">Uncharacterized protein</fullName>
    </submittedName>
</protein>
<feature type="region of interest" description="Disordered" evidence="1">
    <location>
        <begin position="1"/>
        <end position="27"/>
    </location>
</feature>
<sequence length="53" mass="6113">MSLRRSKRGKDNAEAYWDPDDGHKRGEGRGLDVVSLMRLALCVMIFNSWTLFL</sequence>
<accession>A0ABQ7B6X9</accession>